<comment type="caution">
    <text evidence="7">The sequence shown here is derived from an EMBL/GenBank/DDBJ whole genome shotgun (WGS) entry which is preliminary data.</text>
</comment>
<organism evidence="7 8">
    <name type="scientific">Aliidiomarina halalkaliphila</name>
    <dbReference type="NCBI Taxonomy" id="2593535"/>
    <lineage>
        <taxon>Bacteria</taxon>
        <taxon>Pseudomonadati</taxon>
        <taxon>Pseudomonadota</taxon>
        <taxon>Gammaproteobacteria</taxon>
        <taxon>Alteromonadales</taxon>
        <taxon>Idiomarinaceae</taxon>
        <taxon>Aliidiomarina</taxon>
    </lineage>
</organism>
<dbReference type="PANTHER" id="PTHR30471:SF6">
    <property type="entry name" value="UPF0758 PROTEIN VC_0510"/>
    <property type="match status" value="1"/>
</dbReference>
<evidence type="ECO:0000256" key="5">
    <source>
        <dbReference type="ARBA" id="ARBA00023049"/>
    </source>
</evidence>
<dbReference type="PROSITE" id="PS01302">
    <property type="entry name" value="UPF0758"/>
    <property type="match status" value="1"/>
</dbReference>
<name>A0A552X098_9GAMM</name>
<evidence type="ECO:0000256" key="1">
    <source>
        <dbReference type="ARBA" id="ARBA00022670"/>
    </source>
</evidence>
<accession>A0A552X098</accession>
<dbReference type="EMBL" id="VJWL01000003">
    <property type="protein sequence ID" value="TRW48355.1"/>
    <property type="molecule type" value="Genomic_DNA"/>
</dbReference>
<evidence type="ECO:0000256" key="3">
    <source>
        <dbReference type="ARBA" id="ARBA00022801"/>
    </source>
</evidence>
<keyword evidence="8" id="KW-1185">Reference proteome</keyword>
<dbReference type="CDD" id="cd08071">
    <property type="entry name" value="MPN_DUF2466"/>
    <property type="match status" value="1"/>
</dbReference>
<dbReference type="AlphaFoldDB" id="A0A552X098"/>
<proteinExistence type="predicted"/>
<keyword evidence="5" id="KW-0482">Metalloprotease</keyword>
<dbReference type="Proteomes" id="UP000320359">
    <property type="component" value="Unassembled WGS sequence"/>
</dbReference>
<dbReference type="PANTHER" id="PTHR30471">
    <property type="entry name" value="DNA REPAIR PROTEIN RADC"/>
    <property type="match status" value="1"/>
</dbReference>
<dbReference type="NCBIfam" id="TIGR00608">
    <property type="entry name" value="radc"/>
    <property type="match status" value="1"/>
</dbReference>
<dbReference type="SUPFAM" id="SSF102712">
    <property type="entry name" value="JAB1/MPN domain"/>
    <property type="match status" value="1"/>
</dbReference>
<keyword evidence="2" id="KW-0479">Metal-binding</keyword>
<evidence type="ECO:0000313" key="8">
    <source>
        <dbReference type="Proteomes" id="UP000320359"/>
    </source>
</evidence>
<dbReference type="OrthoDB" id="9804482at2"/>
<evidence type="ECO:0000259" key="6">
    <source>
        <dbReference type="PROSITE" id="PS50249"/>
    </source>
</evidence>
<gene>
    <name evidence="7" type="primary">radC</name>
    <name evidence="7" type="ORF">FM042_09245</name>
</gene>
<dbReference type="InterPro" id="IPR025657">
    <property type="entry name" value="RadC_JAB"/>
</dbReference>
<dbReference type="GO" id="GO:0006508">
    <property type="term" value="P:proteolysis"/>
    <property type="evidence" value="ECO:0007669"/>
    <property type="project" value="UniProtKB-KW"/>
</dbReference>
<protein>
    <submittedName>
        <fullName evidence="7">DNA repair protein RadC</fullName>
    </submittedName>
</protein>
<dbReference type="GO" id="GO:0046872">
    <property type="term" value="F:metal ion binding"/>
    <property type="evidence" value="ECO:0007669"/>
    <property type="project" value="UniProtKB-KW"/>
</dbReference>
<dbReference type="GO" id="GO:0008237">
    <property type="term" value="F:metallopeptidase activity"/>
    <property type="evidence" value="ECO:0007669"/>
    <property type="project" value="UniProtKB-KW"/>
</dbReference>
<dbReference type="PROSITE" id="PS50249">
    <property type="entry name" value="MPN"/>
    <property type="match status" value="1"/>
</dbReference>
<dbReference type="InterPro" id="IPR037518">
    <property type="entry name" value="MPN"/>
</dbReference>
<keyword evidence="3" id="KW-0378">Hydrolase</keyword>
<sequence>MKTEASLPVKSPKNYVTTRRLTERELFNRACELLEEKLTRGQSFCNPNTVKDFLRFKLAPYEREVFGVMLLDSQHQLLEFRELFYGTINAAPVYPREVVKAVIETNAAAVIFAHNHPSGVAEPSDADKRVTERLKTALNTIDVATLDHIVVGKETVSFAERGLL</sequence>
<dbReference type="Gene3D" id="3.40.140.10">
    <property type="entry name" value="Cytidine Deaminase, domain 2"/>
    <property type="match status" value="1"/>
</dbReference>
<evidence type="ECO:0000256" key="2">
    <source>
        <dbReference type="ARBA" id="ARBA00022723"/>
    </source>
</evidence>
<reference evidence="7 8" key="1">
    <citation type="submission" date="2019-07" db="EMBL/GenBank/DDBJ databases">
        <authorList>
            <person name="Yang M."/>
            <person name="Zhao D."/>
            <person name="Xiang H."/>
        </authorList>
    </citation>
    <scope>NUCLEOTIDE SEQUENCE [LARGE SCALE GENOMIC DNA]</scope>
    <source>
        <strain evidence="7 8">IM1326</strain>
    </source>
</reference>
<dbReference type="RefSeq" id="WP_143236147.1">
    <property type="nucleotide sequence ID" value="NZ_VJWL01000003.1"/>
</dbReference>
<dbReference type="InterPro" id="IPR020891">
    <property type="entry name" value="UPF0758_CS"/>
</dbReference>
<dbReference type="InterPro" id="IPR001405">
    <property type="entry name" value="UPF0758"/>
</dbReference>
<evidence type="ECO:0000256" key="4">
    <source>
        <dbReference type="ARBA" id="ARBA00022833"/>
    </source>
</evidence>
<evidence type="ECO:0000313" key="7">
    <source>
        <dbReference type="EMBL" id="TRW48355.1"/>
    </source>
</evidence>
<dbReference type="Pfam" id="PF04002">
    <property type="entry name" value="RadC"/>
    <property type="match status" value="1"/>
</dbReference>
<feature type="domain" description="MPN" evidence="6">
    <location>
        <begin position="43"/>
        <end position="164"/>
    </location>
</feature>
<keyword evidence="1" id="KW-0645">Protease</keyword>
<keyword evidence="4" id="KW-0862">Zinc</keyword>